<name>A0A7W8YYD2_9SPHI</name>
<dbReference type="RefSeq" id="WP_183870170.1">
    <property type="nucleotide sequence ID" value="NZ_JACHCF010000018.1"/>
</dbReference>
<evidence type="ECO:0000313" key="2">
    <source>
        <dbReference type="Proteomes" id="UP000537718"/>
    </source>
</evidence>
<accession>A0A7W8YYD2</accession>
<dbReference type="SUPFAM" id="SSF53335">
    <property type="entry name" value="S-adenosyl-L-methionine-dependent methyltransferases"/>
    <property type="match status" value="1"/>
</dbReference>
<dbReference type="EMBL" id="JACHCF010000018">
    <property type="protein sequence ID" value="MBB5624108.1"/>
    <property type="molecule type" value="Genomic_DNA"/>
</dbReference>
<dbReference type="CDD" id="cd02440">
    <property type="entry name" value="AdoMet_MTases"/>
    <property type="match status" value="1"/>
</dbReference>
<dbReference type="Proteomes" id="UP000537718">
    <property type="component" value="Unassembled WGS sequence"/>
</dbReference>
<gene>
    <name evidence="1" type="ORF">HDE69_005205</name>
</gene>
<proteinExistence type="predicted"/>
<protein>
    <submittedName>
        <fullName evidence="1">Uncharacterized protein</fullName>
    </submittedName>
</protein>
<organism evidence="1 2">
    <name type="scientific">Pedobacter cryoconitis</name>
    <dbReference type="NCBI Taxonomy" id="188932"/>
    <lineage>
        <taxon>Bacteria</taxon>
        <taxon>Pseudomonadati</taxon>
        <taxon>Bacteroidota</taxon>
        <taxon>Sphingobacteriia</taxon>
        <taxon>Sphingobacteriales</taxon>
        <taxon>Sphingobacteriaceae</taxon>
        <taxon>Pedobacter</taxon>
    </lineage>
</organism>
<sequence>MQGLDPVELLILLNTLTENNKLKKDDDYWVINEERILTLDMNEPDLNPYFKKYMGHFDFLKSPHPLDFEWRNTNKSLNYLTELISQLNRPEDSVLLMGMPTLFANLSLKDIPQKVMLVERNGPIIDTLSKIANDRTKIIKADIFTAKSTDIGKHNCVIMDPPWYTLHLFQFVWLAAKCLKVGGTMVISIPPMNTRPNIDRERVEWFDFCQKQGLCLESLQPSKLQYAMPFFEFNALRSAGVKNILPFWRTGDVVTFKKMRETDTQRELFIEETSEWHEQIIDNVRIRVNLSTTDAPEFEVDNLVPLDILPSVSSRDPIRKQANIFTSGNRIFKVSRPHEFFKYLKTYSRPTRESENEEIIHNFIKEIVNFEKQEFNDYLNCIYYEMERQSL</sequence>
<comment type="caution">
    <text evidence="1">The sequence shown here is derived from an EMBL/GenBank/DDBJ whole genome shotgun (WGS) entry which is preliminary data.</text>
</comment>
<dbReference type="AlphaFoldDB" id="A0A7W8YYD2"/>
<reference evidence="1 2" key="1">
    <citation type="submission" date="2020-08" db="EMBL/GenBank/DDBJ databases">
        <title>Genomic Encyclopedia of Type Strains, Phase IV (KMG-V): Genome sequencing to study the core and pangenomes of soil and plant-associated prokaryotes.</title>
        <authorList>
            <person name="Whitman W."/>
        </authorList>
    </citation>
    <scope>NUCLEOTIDE SEQUENCE [LARGE SCALE GENOMIC DNA]</scope>
    <source>
        <strain evidence="1 2">MP7CTX6</strain>
    </source>
</reference>
<evidence type="ECO:0000313" key="1">
    <source>
        <dbReference type="EMBL" id="MBB5624108.1"/>
    </source>
</evidence>
<dbReference type="Gene3D" id="3.40.50.150">
    <property type="entry name" value="Vaccinia Virus protein VP39"/>
    <property type="match status" value="1"/>
</dbReference>
<dbReference type="InterPro" id="IPR029063">
    <property type="entry name" value="SAM-dependent_MTases_sf"/>
</dbReference>